<keyword evidence="11 16" id="KW-0067">ATP-binding</keyword>
<evidence type="ECO:0000256" key="9">
    <source>
        <dbReference type="ARBA" id="ARBA00022741"/>
    </source>
</evidence>
<evidence type="ECO:0000256" key="5">
    <source>
        <dbReference type="ARBA" id="ARBA00011738"/>
    </source>
</evidence>
<feature type="binding site" evidence="16">
    <location>
        <begin position="104"/>
        <end position="107"/>
    </location>
    <ligand>
        <name>substrate</name>
    </ligand>
</feature>
<keyword evidence="16" id="KW-0479">Metal-binding</keyword>
<dbReference type="PANTHER" id="PTHR34265">
    <property type="entry name" value="TYPE III PANTOTHENATE KINASE"/>
    <property type="match status" value="1"/>
</dbReference>
<keyword evidence="18" id="KW-1185">Reference proteome</keyword>
<evidence type="ECO:0000256" key="1">
    <source>
        <dbReference type="ARBA" id="ARBA00001206"/>
    </source>
</evidence>
<comment type="subcellular location">
    <subcellularLocation>
        <location evidence="3 16">Cytoplasm</location>
    </subcellularLocation>
</comment>
<evidence type="ECO:0000256" key="13">
    <source>
        <dbReference type="ARBA" id="ARBA00022993"/>
    </source>
</evidence>
<sequence length="251" mass="27834">MIVGIDIGNTTVEIGFIYSKEKIKSYKLKTDINKTADDWFLDFYQITKLEGKEIKDFVVSSVVPQVETKISKAVKRLSNKNPLIIGKDIYIPIKNNYKNPEEVGIDRLVNAYATIEEYGYPSVVIDFGTAITFDVISVEGEYEGGAIFPGIEASINALFSKTAKLPAVDLSQIKGVVGKTTSQSIKSGIYYGYLSLVEGMIDRINRETGYKNKVVITGGNGKLISEGIKVPSIHDRYLTMKGILFIYMQSI</sequence>
<evidence type="ECO:0000256" key="16">
    <source>
        <dbReference type="HAMAP-Rule" id="MF_01274"/>
    </source>
</evidence>
<gene>
    <name evidence="16" type="primary">coaX</name>
    <name evidence="17" type="ORF">GWK41_02410</name>
</gene>
<keyword evidence="8 16" id="KW-0808">Transferase</keyword>
<dbReference type="EC" id="2.7.1.33" evidence="6 16"/>
<evidence type="ECO:0000313" key="17">
    <source>
        <dbReference type="EMBL" id="MBK3331920.1"/>
    </source>
</evidence>
<comment type="function">
    <text evidence="16">Catalyzes the phosphorylation of pantothenate (Pan), the first step in CoA biosynthesis.</text>
</comment>
<dbReference type="CDD" id="cd24015">
    <property type="entry name" value="ASKHA_NBD_PanK-III"/>
    <property type="match status" value="1"/>
</dbReference>
<evidence type="ECO:0000256" key="2">
    <source>
        <dbReference type="ARBA" id="ARBA00001958"/>
    </source>
</evidence>
<comment type="subunit">
    <text evidence="5 16">Homodimer.</text>
</comment>
<evidence type="ECO:0000256" key="6">
    <source>
        <dbReference type="ARBA" id="ARBA00012102"/>
    </source>
</evidence>
<evidence type="ECO:0000313" key="18">
    <source>
        <dbReference type="Proteomes" id="UP000772812"/>
    </source>
</evidence>
<evidence type="ECO:0000256" key="4">
    <source>
        <dbReference type="ARBA" id="ARBA00005225"/>
    </source>
</evidence>
<dbReference type="SUPFAM" id="SSF53067">
    <property type="entry name" value="Actin-like ATPase domain"/>
    <property type="match status" value="2"/>
</dbReference>
<evidence type="ECO:0000256" key="12">
    <source>
        <dbReference type="ARBA" id="ARBA00022958"/>
    </source>
</evidence>
<evidence type="ECO:0000256" key="15">
    <source>
        <dbReference type="ARBA" id="ARBA00040883"/>
    </source>
</evidence>
<dbReference type="GO" id="GO:0016301">
    <property type="term" value="F:kinase activity"/>
    <property type="evidence" value="ECO:0007669"/>
    <property type="project" value="UniProtKB-KW"/>
</dbReference>
<dbReference type="Proteomes" id="UP000772812">
    <property type="component" value="Unassembled WGS sequence"/>
</dbReference>
<dbReference type="PANTHER" id="PTHR34265:SF1">
    <property type="entry name" value="TYPE III PANTOTHENATE KINASE"/>
    <property type="match status" value="1"/>
</dbReference>
<comment type="cofactor">
    <cofactor evidence="2">
        <name>K(+)</name>
        <dbReference type="ChEBI" id="CHEBI:29103"/>
    </cofactor>
</comment>
<evidence type="ECO:0000256" key="7">
    <source>
        <dbReference type="ARBA" id="ARBA00022490"/>
    </source>
</evidence>
<name>A0ABS1GGC6_9AQUI</name>
<keyword evidence="13 16" id="KW-0173">Coenzyme A biosynthesis</keyword>
<organism evidence="17 18">
    <name type="scientific">Persephonella atlantica</name>
    <dbReference type="NCBI Taxonomy" id="2699429"/>
    <lineage>
        <taxon>Bacteria</taxon>
        <taxon>Pseudomonadati</taxon>
        <taxon>Aquificota</taxon>
        <taxon>Aquificia</taxon>
        <taxon>Aquificales</taxon>
        <taxon>Hydrogenothermaceae</taxon>
        <taxon>Persephonella</taxon>
    </lineage>
</organism>
<evidence type="ECO:0000256" key="14">
    <source>
        <dbReference type="ARBA" id="ARBA00038036"/>
    </source>
</evidence>
<evidence type="ECO:0000256" key="8">
    <source>
        <dbReference type="ARBA" id="ARBA00022679"/>
    </source>
</evidence>
<comment type="caution">
    <text evidence="17">The sequence shown here is derived from an EMBL/GenBank/DDBJ whole genome shotgun (WGS) entry which is preliminary data.</text>
</comment>
<feature type="binding site" evidence="16">
    <location>
        <position position="181"/>
    </location>
    <ligand>
        <name>substrate</name>
    </ligand>
</feature>
<dbReference type="Gene3D" id="3.30.420.40">
    <property type="match status" value="2"/>
</dbReference>
<feature type="binding site" evidence="16">
    <location>
        <position position="129"/>
    </location>
    <ligand>
        <name>ATP</name>
        <dbReference type="ChEBI" id="CHEBI:30616"/>
    </ligand>
</feature>
<keyword evidence="12 16" id="KW-0630">Potassium</keyword>
<reference evidence="17 18" key="1">
    <citation type="journal article" date="2021" name="Syst. Appl. Microbiol.">
        <title>Persephonella atlantica sp. nov.: How to adapt to physico-chemical gradients in high temperature hydrothermal habitats.</title>
        <authorList>
            <person name="Francois D.X."/>
            <person name="Godfroy A."/>
            <person name="Mathien C."/>
            <person name="Aube J."/>
            <person name="Cathalot C."/>
            <person name="Lesongeur F."/>
            <person name="L'Haridon S."/>
            <person name="Philippon X."/>
            <person name="Roussel E.G."/>
        </authorList>
    </citation>
    <scope>NUCLEOTIDE SEQUENCE [LARGE SCALE GENOMIC DNA]</scope>
    <source>
        <strain evidence="17 18">MO1340</strain>
    </source>
</reference>
<proteinExistence type="inferred from homology"/>
<keyword evidence="9 16" id="KW-0547">Nucleotide-binding</keyword>
<comment type="pathway">
    <text evidence="4 16">Cofactor biosynthesis; coenzyme A biosynthesis; CoA from (R)-pantothenate: step 1/5.</text>
</comment>
<dbReference type="NCBIfam" id="TIGR00671">
    <property type="entry name" value="baf"/>
    <property type="match status" value="1"/>
</dbReference>
<dbReference type="Pfam" id="PF03309">
    <property type="entry name" value="Pan_kinase"/>
    <property type="match status" value="1"/>
</dbReference>
<comment type="catalytic activity">
    <reaction evidence="1 16">
        <text>(R)-pantothenate + ATP = (R)-4'-phosphopantothenate + ADP + H(+)</text>
        <dbReference type="Rhea" id="RHEA:16373"/>
        <dbReference type="ChEBI" id="CHEBI:10986"/>
        <dbReference type="ChEBI" id="CHEBI:15378"/>
        <dbReference type="ChEBI" id="CHEBI:29032"/>
        <dbReference type="ChEBI" id="CHEBI:30616"/>
        <dbReference type="ChEBI" id="CHEBI:456216"/>
        <dbReference type="EC" id="2.7.1.33"/>
    </reaction>
</comment>
<comment type="cofactor">
    <cofactor evidence="16">
        <name>NH4(+)</name>
        <dbReference type="ChEBI" id="CHEBI:28938"/>
    </cofactor>
    <cofactor evidence="16">
        <name>K(+)</name>
        <dbReference type="ChEBI" id="CHEBI:29103"/>
    </cofactor>
    <text evidence="16">A monovalent cation. Ammonium or potassium.</text>
</comment>
<comment type="similarity">
    <text evidence="14 16">Belongs to the type III pantothenate kinase family.</text>
</comment>
<dbReference type="RefSeq" id="WP_200673319.1">
    <property type="nucleotide sequence ID" value="NZ_JAACYA010000001.1"/>
</dbReference>
<accession>A0ABS1GGC6</accession>
<dbReference type="HAMAP" id="MF_01274">
    <property type="entry name" value="Pantothen_kinase_3"/>
    <property type="match status" value="1"/>
</dbReference>
<evidence type="ECO:0000256" key="10">
    <source>
        <dbReference type="ARBA" id="ARBA00022777"/>
    </source>
</evidence>
<evidence type="ECO:0000256" key="3">
    <source>
        <dbReference type="ARBA" id="ARBA00004496"/>
    </source>
</evidence>
<protein>
    <recommendedName>
        <fullName evidence="15 16">Type III pantothenate kinase</fullName>
        <ecNumber evidence="6 16">2.7.1.33</ecNumber>
    </recommendedName>
    <alternativeName>
        <fullName evidence="16">PanK-III</fullName>
    </alternativeName>
    <alternativeName>
        <fullName evidence="16">Pantothenic acid kinase</fullName>
    </alternativeName>
</protein>
<feature type="binding site" evidence="16">
    <location>
        <begin position="6"/>
        <end position="13"/>
    </location>
    <ligand>
        <name>ATP</name>
        <dbReference type="ChEBI" id="CHEBI:30616"/>
    </ligand>
</feature>
<dbReference type="EMBL" id="JAACYA010000001">
    <property type="protein sequence ID" value="MBK3331920.1"/>
    <property type="molecule type" value="Genomic_DNA"/>
</dbReference>
<evidence type="ECO:0000256" key="11">
    <source>
        <dbReference type="ARBA" id="ARBA00022840"/>
    </source>
</evidence>
<keyword evidence="10 16" id="KW-0418">Kinase</keyword>
<feature type="binding site" evidence="16">
    <location>
        <position position="126"/>
    </location>
    <ligand>
        <name>K(+)</name>
        <dbReference type="ChEBI" id="CHEBI:29103"/>
    </ligand>
</feature>
<feature type="binding site" evidence="16">
    <location>
        <position position="97"/>
    </location>
    <ligand>
        <name>substrate</name>
    </ligand>
</feature>
<feature type="active site" description="Proton acceptor" evidence="16">
    <location>
        <position position="106"/>
    </location>
</feature>
<dbReference type="InterPro" id="IPR043129">
    <property type="entry name" value="ATPase_NBD"/>
</dbReference>
<dbReference type="InterPro" id="IPR004619">
    <property type="entry name" value="Type_III_PanK"/>
</dbReference>
<keyword evidence="7 16" id="KW-0963">Cytoplasm</keyword>
<dbReference type="NCBIfam" id="NF009855">
    <property type="entry name" value="PRK13321.1"/>
    <property type="match status" value="1"/>
</dbReference>